<reference evidence="1" key="1">
    <citation type="journal article" date="2015" name="Nature">
        <title>Complex archaea that bridge the gap between prokaryotes and eukaryotes.</title>
        <authorList>
            <person name="Spang A."/>
            <person name="Saw J.H."/>
            <person name="Jorgensen S.L."/>
            <person name="Zaremba-Niedzwiedzka K."/>
            <person name="Martijn J."/>
            <person name="Lind A.E."/>
            <person name="van Eijk R."/>
            <person name="Schleper C."/>
            <person name="Guy L."/>
            <person name="Ettema T.J."/>
        </authorList>
    </citation>
    <scope>NUCLEOTIDE SEQUENCE</scope>
</reference>
<organism evidence="1">
    <name type="scientific">marine sediment metagenome</name>
    <dbReference type="NCBI Taxonomy" id="412755"/>
    <lineage>
        <taxon>unclassified sequences</taxon>
        <taxon>metagenomes</taxon>
        <taxon>ecological metagenomes</taxon>
    </lineage>
</organism>
<sequence>MASHKTVGGIELSLGKGGLRFKKKKSKFNICVGKEMKGVEGGGRYDKDFQKLFVKATFDCGASITPSKKKIWGITGAKGSALKKAKAKAE</sequence>
<name>A0A0F9RAC6_9ZZZZ</name>
<proteinExistence type="predicted"/>
<protein>
    <submittedName>
        <fullName evidence="1">Uncharacterized protein</fullName>
    </submittedName>
</protein>
<gene>
    <name evidence="1" type="ORF">LCGC14_0618990</name>
</gene>
<evidence type="ECO:0000313" key="1">
    <source>
        <dbReference type="EMBL" id="KKN51799.1"/>
    </source>
</evidence>
<comment type="caution">
    <text evidence="1">The sequence shown here is derived from an EMBL/GenBank/DDBJ whole genome shotgun (WGS) entry which is preliminary data.</text>
</comment>
<accession>A0A0F9RAC6</accession>
<dbReference type="EMBL" id="LAZR01001048">
    <property type="protein sequence ID" value="KKN51799.1"/>
    <property type="molecule type" value="Genomic_DNA"/>
</dbReference>
<dbReference type="AlphaFoldDB" id="A0A0F9RAC6"/>